<dbReference type="InterPro" id="IPR050121">
    <property type="entry name" value="Cytochrome_P450_monoxygenase"/>
</dbReference>
<evidence type="ECO:0000313" key="6">
    <source>
        <dbReference type="Proteomes" id="UP001286456"/>
    </source>
</evidence>
<dbReference type="InterPro" id="IPR002401">
    <property type="entry name" value="Cyt_P450_E_grp-I"/>
</dbReference>
<dbReference type="SUPFAM" id="SSF48264">
    <property type="entry name" value="Cytochrome P450"/>
    <property type="match status" value="1"/>
</dbReference>
<name>A0AAE0I2E3_9PEZI</name>
<dbReference type="InterPro" id="IPR001128">
    <property type="entry name" value="Cyt_P450"/>
</dbReference>
<dbReference type="PRINTS" id="PR00463">
    <property type="entry name" value="EP450I"/>
</dbReference>
<evidence type="ECO:0000256" key="3">
    <source>
        <dbReference type="ARBA" id="ARBA00023004"/>
    </source>
</evidence>
<reference evidence="5" key="1">
    <citation type="journal article" date="2023" name="Mol. Phylogenet. Evol.">
        <title>Genome-scale phylogeny and comparative genomics of the fungal order Sordariales.</title>
        <authorList>
            <person name="Hensen N."/>
            <person name="Bonometti L."/>
            <person name="Westerberg I."/>
            <person name="Brannstrom I.O."/>
            <person name="Guillou S."/>
            <person name="Cros-Aarteil S."/>
            <person name="Calhoun S."/>
            <person name="Haridas S."/>
            <person name="Kuo A."/>
            <person name="Mondo S."/>
            <person name="Pangilinan J."/>
            <person name="Riley R."/>
            <person name="LaButti K."/>
            <person name="Andreopoulos B."/>
            <person name="Lipzen A."/>
            <person name="Chen C."/>
            <person name="Yan M."/>
            <person name="Daum C."/>
            <person name="Ng V."/>
            <person name="Clum A."/>
            <person name="Steindorff A."/>
            <person name="Ohm R.A."/>
            <person name="Martin F."/>
            <person name="Silar P."/>
            <person name="Natvig D.O."/>
            <person name="Lalanne C."/>
            <person name="Gautier V."/>
            <person name="Ament-Velasquez S.L."/>
            <person name="Kruys A."/>
            <person name="Hutchinson M.I."/>
            <person name="Powell A.J."/>
            <person name="Barry K."/>
            <person name="Miller A.N."/>
            <person name="Grigoriev I.V."/>
            <person name="Debuchy R."/>
            <person name="Gladieux P."/>
            <person name="Hiltunen Thoren M."/>
            <person name="Johannesson H."/>
        </authorList>
    </citation>
    <scope>NUCLEOTIDE SEQUENCE</scope>
    <source>
        <strain evidence="5">SMH4131-1</strain>
    </source>
</reference>
<keyword evidence="1 4" id="KW-0349">Heme</keyword>
<dbReference type="InterPro" id="IPR036396">
    <property type="entry name" value="Cyt_P450_sf"/>
</dbReference>
<dbReference type="PRINTS" id="PR00385">
    <property type="entry name" value="P450"/>
</dbReference>
<dbReference type="Pfam" id="PF00067">
    <property type="entry name" value="p450"/>
    <property type="match status" value="1"/>
</dbReference>
<dbReference type="EMBL" id="JAUEPO010000007">
    <property type="protein sequence ID" value="KAK3317287.1"/>
    <property type="molecule type" value="Genomic_DNA"/>
</dbReference>
<dbReference type="Proteomes" id="UP001286456">
    <property type="component" value="Unassembled WGS sequence"/>
</dbReference>
<comment type="caution">
    <text evidence="5">The sequence shown here is derived from an EMBL/GenBank/DDBJ whole genome shotgun (WGS) entry which is preliminary data.</text>
</comment>
<protein>
    <submittedName>
        <fullName evidence="5">Cytochrome P450</fullName>
    </submittedName>
</protein>
<keyword evidence="2 4" id="KW-0479">Metal-binding</keyword>
<keyword evidence="6" id="KW-1185">Reference proteome</keyword>
<organism evidence="5 6">
    <name type="scientific">Cercophora scortea</name>
    <dbReference type="NCBI Taxonomy" id="314031"/>
    <lineage>
        <taxon>Eukaryota</taxon>
        <taxon>Fungi</taxon>
        <taxon>Dikarya</taxon>
        <taxon>Ascomycota</taxon>
        <taxon>Pezizomycotina</taxon>
        <taxon>Sordariomycetes</taxon>
        <taxon>Sordariomycetidae</taxon>
        <taxon>Sordariales</taxon>
        <taxon>Lasiosphaeriaceae</taxon>
        <taxon>Cercophora</taxon>
    </lineage>
</organism>
<evidence type="ECO:0000256" key="1">
    <source>
        <dbReference type="ARBA" id="ARBA00022617"/>
    </source>
</evidence>
<accession>A0AAE0I2E3</accession>
<dbReference type="AlphaFoldDB" id="A0AAE0I2E3"/>
<dbReference type="PANTHER" id="PTHR24305:SF168">
    <property type="entry name" value="P450, PUTATIVE (EUROFUNG)-RELATED"/>
    <property type="match status" value="1"/>
</dbReference>
<evidence type="ECO:0000256" key="2">
    <source>
        <dbReference type="ARBA" id="ARBA00022723"/>
    </source>
</evidence>
<proteinExistence type="predicted"/>
<dbReference type="CDD" id="cd11060">
    <property type="entry name" value="CYP57A1-like"/>
    <property type="match status" value="1"/>
</dbReference>
<dbReference type="GO" id="GO:0004497">
    <property type="term" value="F:monooxygenase activity"/>
    <property type="evidence" value="ECO:0007669"/>
    <property type="project" value="InterPro"/>
</dbReference>
<feature type="binding site" description="axial binding residue" evidence="4">
    <location>
        <position position="401"/>
    </location>
    <ligand>
        <name>heme</name>
        <dbReference type="ChEBI" id="CHEBI:30413"/>
    </ligand>
    <ligandPart>
        <name>Fe</name>
        <dbReference type="ChEBI" id="CHEBI:18248"/>
    </ligandPart>
</feature>
<dbReference type="GO" id="GO:0016705">
    <property type="term" value="F:oxidoreductase activity, acting on paired donors, with incorporation or reduction of molecular oxygen"/>
    <property type="evidence" value="ECO:0007669"/>
    <property type="project" value="InterPro"/>
</dbReference>
<dbReference type="GO" id="GO:0005506">
    <property type="term" value="F:iron ion binding"/>
    <property type="evidence" value="ECO:0007669"/>
    <property type="project" value="InterPro"/>
</dbReference>
<reference evidence="5" key="2">
    <citation type="submission" date="2023-06" db="EMBL/GenBank/DDBJ databases">
        <authorList>
            <consortium name="Lawrence Berkeley National Laboratory"/>
            <person name="Haridas S."/>
            <person name="Hensen N."/>
            <person name="Bonometti L."/>
            <person name="Westerberg I."/>
            <person name="Brannstrom I.O."/>
            <person name="Guillou S."/>
            <person name="Cros-Aarteil S."/>
            <person name="Calhoun S."/>
            <person name="Kuo A."/>
            <person name="Mondo S."/>
            <person name="Pangilinan J."/>
            <person name="Riley R."/>
            <person name="Labutti K."/>
            <person name="Andreopoulos B."/>
            <person name="Lipzen A."/>
            <person name="Chen C."/>
            <person name="Yanf M."/>
            <person name="Daum C."/>
            <person name="Ng V."/>
            <person name="Clum A."/>
            <person name="Steindorff A."/>
            <person name="Ohm R."/>
            <person name="Martin F."/>
            <person name="Silar P."/>
            <person name="Natvig D."/>
            <person name="Lalanne C."/>
            <person name="Gautier V."/>
            <person name="Ament-Velasquez S.L."/>
            <person name="Kruys A."/>
            <person name="Hutchinson M.I."/>
            <person name="Powell A.J."/>
            <person name="Barry K."/>
            <person name="Miller A.N."/>
            <person name="Grigoriev I.V."/>
            <person name="Debuchy R."/>
            <person name="Gladieux P."/>
            <person name="Thoren M.H."/>
            <person name="Johannesson H."/>
        </authorList>
    </citation>
    <scope>NUCLEOTIDE SEQUENCE</scope>
    <source>
        <strain evidence="5">SMH4131-1</strain>
    </source>
</reference>
<evidence type="ECO:0000313" key="5">
    <source>
        <dbReference type="EMBL" id="KAK3317287.1"/>
    </source>
</evidence>
<evidence type="ECO:0000256" key="4">
    <source>
        <dbReference type="PIRSR" id="PIRSR602401-1"/>
    </source>
</evidence>
<gene>
    <name evidence="5" type="ORF">B0T19DRAFT_468860</name>
</gene>
<dbReference type="GO" id="GO:0020037">
    <property type="term" value="F:heme binding"/>
    <property type="evidence" value="ECO:0007669"/>
    <property type="project" value="InterPro"/>
</dbReference>
<dbReference type="Gene3D" id="1.10.630.10">
    <property type="entry name" value="Cytochrome P450"/>
    <property type="match status" value="1"/>
</dbReference>
<sequence>MTYWSFEGRIHEHWKDLAEEYGPLVRIGPNEVLCTDGEVLRRILAVRSAYRKDDWYMAGRTHSDHDNILSMRDKELRKERKKKIMPAYIGKGTDDFEDGINRSIAAWIDLIERKYVATGPDFRPLDLAMHTHYYSLDSLGEVAYSRPLGYLAADRDVNDVIAIPKKALPLMIGFGNYTPLYRLLHKWPFNYVLPRSGDQAGLGAILGISSALIEERLRPESKPQRDMLQSFITNGLTRDELNVEVGLQFVAGTDSIASAIRMTLLFLINTPSAYRKLQSEIDAAIASNLISSPITNAEATQSLPYLQAVIREGLRVFPPIASALAYKNVPAGGDVIAGYELPAGTRVATGAAIYAMCRSKEIWGPDADVFRPERWLEADEEELAAMGKAAGLNFGGGQFECPGRVLTFMNLNKVIPELLRRYDFTVVNPVRPARIRGAMMWLVEDMWVRVEKRQG</sequence>
<dbReference type="PANTHER" id="PTHR24305">
    <property type="entry name" value="CYTOCHROME P450"/>
    <property type="match status" value="1"/>
</dbReference>
<keyword evidence="3 4" id="KW-0408">Iron</keyword>
<comment type="cofactor">
    <cofactor evidence="4">
        <name>heme</name>
        <dbReference type="ChEBI" id="CHEBI:30413"/>
    </cofactor>
</comment>